<feature type="region of interest" description="Disordered" evidence="2">
    <location>
        <begin position="203"/>
        <end position="236"/>
    </location>
</feature>
<organism evidence="4 5">
    <name type="scientific">Exidia glandulosa HHB12029</name>
    <dbReference type="NCBI Taxonomy" id="1314781"/>
    <lineage>
        <taxon>Eukaryota</taxon>
        <taxon>Fungi</taxon>
        <taxon>Dikarya</taxon>
        <taxon>Basidiomycota</taxon>
        <taxon>Agaricomycotina</taxon>
        <taxon>Agaricomycetes</taxon>
        <taxon>Auriculariales</taxon>
        <taxon>Exidiaceae</taxon>
        <taxon>Exidia</taxon>
    </lineage>
</organism>
<feature type="compositionally biased region" description="Low complexity" evidence="2">
    <location>
        <begin position="28"/>
        <end position="38"/>
    </location>
</feature>
<dbReference type="PROSITE" id="PS50157">
    <property type="entry name" value="ZINC_FINGER_C2H2_2"/>
    <property type="match status" value="1"/>
</dbReference>
<accession>A0A165DPX4</accession>
<sequence length="463" mass="49609">MAKEQVARHATRIIRLKARVVKHGGVNTPSVPSSPTSVHARLGDPLNDGTPADLPSAQPQPKTTTNCIGCGEMEGLWQHVAELKQEIFELRTQLDYLREEFDLLVWRGDTDEECELSCPHCYEQLPGRFALEEHVIMHGEDITELHRCSRCGRRFALHEDAQSHRFMCTFERETPPAMSSTYTPHTNQSPLDVSSAAALHTPPIAIPFGRPGSSGSRSGRFPPPKRSRVDSSGSMRSMQSWHSAAMIFPCIPANETAVGASRSGASPASAQAGSVMSTGILADSRFRPLHRTTSLPGSRSASIAAFAPVAVDGSTSSDSLPIPSATYPILNQVGSSSPATYRQISSRADTSDVYDPSGFDMSSLAKVDDFRVSTNASNPTDSQAPATTPATLETILAYASLLGAHQPLDIQAQSTTEAAPGNWTEDLDVAMSNWFTAADDSVMSLGGGSDPHTLREGVMAFSS</sequence>
<reference evidence="4 5" key="1">
    <citation type="journal article" date="2016" name="Mol. Biol. Evol.">
        <title>Comparative Genomics of Early-Diverging Mushroom-Forming Fungi Provides Insights into the Origins of Lignocellulose Decay Capabilities.</title>
        <authorList>
            <person name="Nagy L.G."/>
            <person name="Riley R."/>
            <person name="Tritt A."/>
            <person name="Adam C."/>
            <person name="Daum C."/>
            <person name="Floudas D."/>
            <person name="Sun H."/>
            <person name="Yadav J.S."/>
            <person name="Pangilinan J."/>
            <person name="Larsson K.H."/>
            <person name="Matsuura K."/>
            <person name="Barry K."/>
            <person name="Labutti K."/>
            <person name="Kuo R."/>
            <person name="Ohm R.A."/>
            <person name="Bhattacharya S.S."/>
            <person name="Shirouzu T."/>
            <person name="Yoshinaga Y."/>
            <person name="Martin F.M."/>
            <person name="Grigoriev I.V."/>
            <person name="Hibbett D.S."/>
        </authorList>
    </citation>
    <scope>NUCLEOTIDE SEQUENCE [LARGE SCALE GENOMIC DNA]</scope>
    <source>
        <strain evidence="4 5">HHB12029</strain>
    </source>
</reference>
<keyword evidence="1" id="KW-0863">Zinc-finger</keyword>
<dbReference type="InterPro" id="IPR013087">
    <property type="entry name" value="Znf_C2H2_type"/>
</dbReference>
<keyword evidence="1" id="KW-0479">Metal-binding</keyword>
<protein>
    <recommendedName>
        <fullName evidence="3">C2H2-type domain-containing protein</fullName>
    </recommendedName>
</protein>
<evidence type="ECO:0000256" key="1">
    <source>
        <dbReference type="PROSITE-ProRule" id="PRU00042"/>
    </source>
</evidence>
<dbReference type="EMBL" id="KV426200">
    <property type="protein sequence ID" value="KZV85077.1"/>
    <property type="molecule type" value="Genomic_DNA"/>
</dbReference>
<proteinExistence type="predicted"/>
<evidence type="ECO:0000259" key="3">
    <source>
        <dbReference type="PROSITE" id="PS50157"/>
    </source>
</evidence>
<name>A0A165DPX4_EXIGL</name>
<evidence type="ECO:0000256" key="2">
    <source>
        <dbReference type="SAM" id="MobiDB-lite"/>
    </source>
</evidence>
<keyword evidence="1" id="KW-0862">Zinc</keyword>
<dbReference type="GO" id="GO:0008270">
    <property type="term" value="F:zinc ion binding"/>
    <property type="evidence" value="ECO:0007669"/>
    <property type="project" value="UniProtKB-KW"/>
</dbReference>
<feature type="region of interest" description="Disordered" evidence="2">
    <location>
        <begin position="24"/>
        <end position="63"/>
    </location>
</feature>
<feature type="domain" description="C2H2-type" evidence="3">
    <location>
        <begin position="146"/>
        <end position="173"/>
    </location>
</feature>
<keyword evidence="5" id="KW-1185">Reference proteome</keyword>
<dbReference type="Proteomes" id="UP000077266">
    <property type="component" value="Unassembled WGS sequence"/>
</dbReference>
<dbReference type="InParanoid" id="A0A165DPX4"/>
<gene>
    <name evidence="4" type="ORF">EXIGLDRAFT_775904</name>
</gene>
<dbReference type="AlphaFoldDB" id="A0A165DPX4"/>
<feature type="compositionally biased region" description="Low complexity" evidence="2">
    <location>
        <begin position="207"/>
        <end position="220"/>
    </location>
</feature>
<evidence type="ECO:0000313" key="4">
    <source>
        <dbReference type="EMBL" id="KZV85077.1"/>
    </source>
</evidence>
<evidence type="ECO:0000313" key="5">
    <source>
        <dbReference type="Proteomes" id="UP000077266"/>
    </source>
</evidence>